<proteinExistence type="inferred from homology"/>
<dbReference type="SMART" id="SM00156">
    <property type="entry name" value="PP2Ac"/>
    <property type="match status" value="1"/>
</dbReference>
<evidence type="ECO:0000256" key="1">
    <source>
        <dbReference type="ARBA" id="ARBA00022723"/>
    </source>
</evidence>
<evidence type="ECO:0000259" key="6">
    <source>
        <dbReference type="PROSITE" id="PS00125"/>
    </source>
</evidence>
<comment type="similarity">
    <text evidence="4">Belongs to the PPP phosphatase family.</text>
</comment>
<dbReference type="Proteomes" id="UP001146793">
    <property type="component" value="Unassembled WGS sequence"/>
</dbReference>
<dbReference type="InterPro" id="IPR029052">
    <property type="entry name" value="Metallo-depent_PP-like"/>
</dbReference>
<dbReference type="GO" id="GO:0046872">
    <property type="term" value="F:metal ion binding"/>
    <property type="evidence" value="ECO:0007669"/>
    <property type="project" value="UniProtKB-KW"/>
</dbReference>
<dbReference type="InterPro" id="IPR006186">
    <property type="entry name" value="Ser/Thr-sp_prot-phosphatase"/>
</dbReference>
<dbReference type="PROSITE" id="PS00125">
    <property type="entry name" value="SER_THR_PHOSPHATASE"/>
    <property type="match status" value="1"/>
</dbReference>
<dbReference type="PRINTS" id="PR00114">
    <property type="entry name" value="STPHPHTASE"/>
</dbReference>
<keyword evidence="3" id="KW-0464">Manganese</keyword>
<dbReference type="AlphaFoldDB" id="A0AAV7ZUI5"/>
<dbReference type="EMBL" id="JANTQA010000023">
    <property type="protein sequence ID" value="KAJ3444120.1"/>
    <property type="molecule type" value="Genomic_DNA"/>
</dbReference>
<dbReference type="SUPFAM" id="SSF56300">
    <property type="entry name" value="Metallo-dependent phosphatases"/>
    <property type="match status" value="1"/>
</dbReference>
<feature type="region of interest" description="Disordered" evidence="5">
    <location>
        <begin position="1"/>
        <end position="20"/>
    </location>
</feature>
<evidence type="ECO:0000313" key="7">
    <source>
        <dbReference type="EMBL" id="KAJ3444120.1"/>
    </source>
</evidence>
<dbReference type="InterPro" id="IPR047129">
    <property type="entry name" value="PPA2-like"/>
</dbReference>
<comment type="caution">
    <text evidence="7">The sequence shown here is derived from an EMBL/GenBank/DDBJ whole genome shotgun (WGS) entry which is preliminary data.</text>
</comment>
<feature type="compositionally biased region" description="Basic and acidic residues" evidence="5">
    <location>
        <begin position="10"/>
        <end position="20"/>
    </location>
</feature>
<dbReference type="EC" id="3.1.3.16" evidence="4"/>
<organism evidence="7 8">
    <name type="scientific">Anaeramoeba flamelloides</name>
    <dbReference type="NCBI Taxonomy" id="1746091"/>
    <lineage>
        <taxon>Eukaryota</taxon>
        <taxon>Metamonada</taxon>
        <taxon>Anaeramoebidae</taxon>
        <taxon>Anaeramoeba</taxon>
    </lineage>
</organism>
<dbReference type="PANTHER" id="PTHR45619">
    <property type="entry name" value="SERINE/THREONINE-PROTEIN PHOSPHATASE PP2A-RELATED"/>
    <property type="match status" value="1"/>
</dbReference>
<dbReference type="InterPro" id="IPR004843">
    <property type="entry name" value="Calcineurin-like_PHP"/>
</dbReference>
<name>A0AAV7ZUI5_9EUKA</name>
<protein>
    <recommendedName>
        <fullName evidence="4">Serine/threonine-protein phosphatase</fullName>
        <ecNumber evidence="4">3.1.3.16</ecNumber>
    </recommendedName>
</protein>
<feature type="domain" description="Serine/threonine specific protein phosphatases" evidence="6">
    <location>
        <begin position="169"/>
        <end position="174"/>
    </location>
</feature>
<sequence length="358" mass="41094">MNQTTPQTKKKIENKNLKLKTDLPILSPPISKKKIKNRRNPNSSLQKIPQIKLSKISKNGFERILETQITEIMQFGLLNETELIQLCEKAKEIFMKETNVLNIESPLTVVGDLHGQFDDLLQIFNKGGFLPDTKYLFLGDYIDRGSYSIETISLLIALKVRYPDHITILRGNHESKQTSRFYGFYDECLKKYGNMRVWNLFTDLFDSFPLAAIISNKIFAIHGGLSPDISKVDQIQKIFRFIDIPFTGPLCDLVWSDPDERTGFNENQRGAGFTFGPNITTRFLKTNKLNLIVRAHQLFEKGYNLTHSEKCVTIFSAPNYCGTIFNLGSIMKIESQLETEIVQFEENKGKNPKPIIKW</sequence>
<evidence type="ECO:0000256" key="4">
    <source>
        <dbReference type="RuleBase" id="RU004273"/>
    </source>
</evidence>
<keyword evidence="1" id="KW-0479">Metal-binding</keyword>
<evidence type="ECO:0000256" key="2">
    <source>
        <dbReference type="ARBA" id="ARBA00022801"/>
    </source>
</evidence>
<evidence type="ECO:0000313" key="8">
    <source>
        <dbReference type="Proteomes" id="UP001146793"/>
    </source>
</evidence>
<evidence type="ECO:0000256" key="5">
    <source>
        <dbReference type="SAM" id="MobiDB-lite"/>
    </source>
</evidence>
<evidence type="ECO:0000256" key="3">
    <source>
        <dbReference type="ARBA" id="ARBA00023211"/>
    </source>
</evidence>
<comment type="catalytic activity">
    <reaction evidence="4">
        <text>O-phospho-L-threonyl-[protein] + H2O = L-threonyl-[protein] + phosphate</text>
        <dbReference type="Rhea" id="RHEA:47004"/>
        <dbReference type="Rhea" id="RHEA-COMP:11060"/>
        <dbReference type="Rhea" id="RHEA-COMP:11605"/>
        <dbReference type="ChEBI" id="CHEBI:15377"/>
        <dbReference type="ChEBI" id="CHEBI:30013"/>
        <dbReference type="ChEBI" id="CHEBI:43474"/>
        <dbReference type="ChEBI" id="CHEBI:61977"/>
        <dbReference type="EC" id="3.1.3.16"/>
    </reaction>
</comment>
<reference evidence="7" key="1">
    <citation type="submission" date="2022-08" db="EMBL/GenBank/DDBJ databases">
        <title>Novel sulphate-reducing endosymbionts in the free-living metamonad Anaeramoeba.</title>
        <authorList>
            <person name="Jerlstrom-Hultqvist J."/>
            <person name="Cepicka I."/>
            <person name="Gallot-Lavallee L."/>
            <person name="Salas-Leiva D."/>
            <person name="Curtis B.A."/>
            <person name="Zahonova K."/>
            <person name="Pipaliya S."/>
            <person name="Dacks J."/>
            <person name="Roger A.J."/>
        </authorList>
    </citation>
    <scope>NUCLEOTIDE SEQUENCE</scope>
    <source>
        <strain evidence="7">Busselton2</strain>
    </source>
</reference>
<accession>A0AAV7ZUI5</accession>
<dbReference type="GO" id="GO:0004722">
    <property type="term" value="F:protein serine/threonine phosphatase activity"/>
    <property type="evidence" value="ECO:0007669"/>
    <property type="project" value="UniProtKB-EC"/>
</dbReference>
<gene>
    <name evidence="7" type="ORF">M0812_09970</name>
</gene>
<dbReference type="Pfam" id="PF00149">
    <property type="entry name" value="Metallophos"/>
    <property type="match status" value="1"/>
</dbReference>
<dbReference type="Gene3D" id="3.60.21.10">
    <property type="match status" value="1"/>
</dbReference>
<keyword evidence="2 4" id="KW-0378">Hydrolase</keyword>